<dbReference type="Proteomes" id="UP000195787">
    <property type="component" value="Unassembled WGS sequence"/>
</dbReference>
<dbReference type="PROSITE" id="PS00080">
    <property type="entry name" value="MULTICOPPER_OXIDASE2"/>
    <property type="match status" value="1"/>
</dbReference>
<dbReference type="EMBL" id="FUHU01000003">
    <property type="protein sequence ID" value="SJM45615.1"/>
    <property type="molecule type" value="Genomic_DNA"/>
</dbReference>
<dbReference type="InterPro" id="IPR002355">
    <property type="entry name" value="Cu_oxidase_Cu_BS"/>
</dbReference>
<dbReference type="SUPFAM" id="SSF49503">
    <property type="entry name" value="Cupredoxins"/>
    <property type="match status" value="3"/>
</dbReference>
<dbReference type="InterPro" id="IPR006311">
    <property type="entry name" value="TAT_signal"/>
</dbReference>
<dbReference type="RefSeq" id="WP_029152889.1">
    <property type="nucleotide sequence ID" value="NZ_FUHU01000003.1"/>
</dbReference>
<dbReference type="GeneID" id="303171594"/>
<evidence type="ECO:0000259" key="6">
    <source>
        <dbReference type="Pfam" id="PF07732"/>
    </source>
</evidence>
<dbReference type="OrthoDB" id="345021at2"/>
<feature type="domain" description="Plastocyanin-like" evidence="6">
    <location>
        <begin position="91"/>
        <end position="182"/>
    </location>
</feature>
<dbReference type="Pfam" id="PF07732">
    <property type="entry name" value="Cu-oxidase_3"/>
    <property type="match status" value="1"/>
</dbReference>
<dbReference type="PANTHER" id="PTHR11709:SF394">
    <property type="entry name" value="FI03373P-RELATED"/>
    <property type="match status" value="1"/>
</dbReference>
<evidence type="ECO:0000313" key="8">
    <source>
        <dbReference type="Proteomes" id="UP000195787"/>
    </source>
</evidence>
<dbReference type="InterPro" id="IPR045087">
    <property type="entry name" value="Cu-oxidase_fam"/>
</dbReference>
<evidence type="ECO:0000259" key="5">
    <source>
        <dbReference type="Pfam" id="PF07731"/>
    </source>
</evidence>
<reference evidence="7 8" key="1">
    <citation type="submission" date="2017-02" db="EMBL/GenBank/DDBJ databases">
        <authorList>
            <person name="Peterson S.W."/>
        </authorList>
    </citation>
    <scope>NUCLEOTIDE SEQUENCE [LARGE SCALE GENOMIC DNA]</scope>
    <source>
        <strain evidence="7 8">LMG 22410</strain>
    </source>
</reference>
<dbReference type="GO" id="GO:0005507">
    <property type="term" value="F:copper ion binding"/>
    <property type="evidence" value="ECO:0007669"/>
    <property type="project" value="InterPro"/>
</dbReference>
<protein>
    <submittedName>
        <fullName evidence="7">Multicopper oxidase</fullName>
    </submittedName>
</protein>
<gene>
    <name evidence="7" type="ORF">CZ674_00025</name>
</gene>
<proteinExistence type="predicted"/>
<dbReference type="PROSITE" id="PS51257">
    <property type="entry name" value="PROKAR_LIPOPROTEIN"/>
    <property type="match status" value="1"/>
</dbReference>
<dbReference type="AlphaFoldDB" id="A0A1R4EPS0"/>
<dbReference type="Pfam" id="PF00394">
    <property type="entry name" value="Cu-oxidase"/>
    <property type="match status" value="1"/>
</dbReference>
<name>A0A1R4EPS0_9MICO</name>
<evidence type="ECO:0000313" key="7">
    <source>
        <dbReference type="EMBL" id="SJM45615.1"/>
    </source>
</evidence>
<dbReference type="PROSITE" id="PS00079">
    <property type="entry name" value="MULTICOPPER_OXIDASE1"/>
    <property type="match status" value="2"/>
</dbReference>
<feature type="domain" description="Plastocyanin-like" evidence="5">
    <location>
        <begin position="430"/>
        <end position="511"/>
    </location>
</feature>
<keyword evidence="3" id="KW-0186">Copper</keyword>
<evidence type="ECO:0000256" key="1">
    <source>
        <dbReference type="ARBA" id="ARBA00022723"/>
    </source>
</evidence>
<evidence type="ECO:0000256" key="3">
    <source>
        <dbReference type="ARBA" id="ARBA00023008"/>
    </source>
</evidence>
<accession>A0A1R4EPS0</accession>
<keyword evidence="2" id="KW-0560">Oxidoreductase</keyword>
<dbReference type="GO" id="GO:0016491">
    <property type="term" value="F:oxidoreductase activity"/>
    <property type="evidence" value="ECO:0007669"/>
    <property type="project" value="UniProtKB-KW"/>
</dbReference>
<organism evidence="7 8">
    <name type="scientific">Agrococcus casei LMG 22410</name>
    <dbReference type="NCBI Taxonomy" id="1255656"/>
    <lineage>
        <taxon>Bacteria</taxon>
        <taxon>Bacillati</taxon>
        <taxon>Actinomycetota</taxon>
        <taxon>Actinomycetes</taxon>
        <taxon>Micrococcales</taxon>
        <taxon>Microbacteriaceae</taxon>
        <taxon>Agrococcus</taxon>
    </lineage>
</organism>
<dbReference type="InterPro" id="IPR011707">
    <property type="entry name" value="Cu-oxidase-like_N"/>
</dbReference>
<keyword evidence="1" id="KW-0479">Metal-binding</keyword>
<dbReference type="PANTHER" id="PTHR11709">
    <property type="entry name" value="MULTI-COPPER OXIDASE"/>
    <property type="match status" value="1"/>
</dbReference>
<dbReference type="InterPro" id="IPR011706">
    <property type="entry name" value="Cu-oxidase_C"/>
</dbReference>
<dbReference type="Pfam" id="PF07731">
    <property type="entry name" value="Cu-oxidase_2"/>
    <property type="match status" value="1"/>
</dbReference>
<evidence type="ECO:0000256" key="2">
    <source>
        <dbReference type="ARBA" id="ARBA00023002"/>
    </source>
</evidence>
<dbReference type="InterPro" id="IPR001117">
    <property type="entry name" value="Cu-oxidase_2nd"/>
</dbReference>
<dbReference type="PROSITE" id="PS51318">
    <property type="entry name" value="TAT"/>
    <property type="match status" value="1"/>
</dbReference>
<keyword evidence="8" id="KW-1185">Reference proteome</keyword>
<dbReference type="Gene3D" id="2.60.40.420">
    <property type="entry name" value="Cupredoxins - blue copper proteins"/>
    <property type="match status" value="2"/>
</dbReference>
<sequence>MSRGLSRRSFLAAAGGSALGVLGVWSLSSCAPSGPSYILATDPEVAQREATRPRSGATVRHRLTAEADFISLAEGQLLGTWGFREDAALAALGPTLRASRGDRLVVDVDNRLTEDTSVHWHGLRIRNDMDGSPPDTQDPILPGSGFTYDFTLPDHGTYWYHSHSGLQADRGLFGALVIEDPDDTSGADTDLVLVLDDWLDGIAATPEQVLAALGPTGGGHGSHGSHGIDVSGEITPTAQELVGQGMGHSDVLGGPTQHIAYPLHLINGRTREDPARLEVPSGSRVRLRVINAAAETPYRIALAGHRLTVIAADGFDTQPFETDAALIAPAQRLDLTVDLSSGVWPFVARVEGREGSTLAVIGTADAAGATPTGARATEIPELDRRLAVDADLRPAEHAALPEREPDQLWRLELIEGTGGYVWGIAGEDAARLQPRLGERIRMQLTNTTSMWHPMHLHGHTFASRTHAGLRRDTIAVLPGETATLDFDADNPGRWMIHCHNAYHFAAGMTAPIRYIR</sequence>
<feature type="domain" description="Plastocyanin-like" evidence="4">
    <location>
        <begin position="264"/>
        <end position="351"/>
    </location>
</feature>
<dbReference type="InterPro" id="IPR008972">
    <property type="entry name" value="Cupredoxin"/>
</dbReference>
<dbReference type="InterPro" id="IPR033138">
    <property type="entry name" value="Cu_oxidase_CS"/>
</dbReference>
<evidence type="ECO:0000259" key="4">
    <source>
        <dbReference type="Pfam" id="PF00394"/>
    </source>
</evidence>